<feature type="signal peptide" evidence="1">
    <location>
        <begin position="1"/>
        <end position="20"/>
    </location>
</feature>
<dbReference type="RefSeq" id="WP_100367345.1">
    <property type="nucleotide sequence ID" value="NZ_PGTY01000001.1"/>
</dbReference>
<proteinExistence type="predicted"/>
<dbReference type="OrthoDB" id="7308154at2"/>
<evidence type="ECO:0000313" key="2">
    <source>
        <dbReference type="EMBL" id="PJI92533.1"/>
    </source>
</evidence>
<keyword evidence="1" id="KW-0732">Signal</keyword>
<comment type="caution">
    <text evidence="2">The sequence shown here is derived from an EMBL/GenBank/DDBJ whole genome shotgun (WGS) entry which is preliminary data.</text>
</comment>
<organism evidence="2 3">
    <name type="scientific">Yoonia maricola</name>
    <dbReference type="NCBI Taxonomy" id="420999"/>
    <lineage>
        <taxon>Bacteria</taxon>
        <taxon>Pseudomonadati</taxon>
        <taxon>Pseudomonadota</taxon>
        <taxon>Alphaproteobacteria</taxon>
        <taxon>Rhodobacterales</taxon>
        <taxon>Paracoccaceae</taxon>
        <taxon>Yoonia</taxon>
    </lineage>
</organism>
<dbReference type="Proteomes" id="UP000228531">
    <property type="component" value="Unassembled WGS sequence"/>
</dbReference>
<gene>
    <name evidence="2" type="ORF">BC777_1386</name>
</gene>
<keyword evidence="3" id="KW-1185">Reference proteome</keyword>
<evidence type="ECO:0000256" key="1">
    <source>
        <dbReference type="SAM" id="SignalP"/>
    </source>
</evidence>
<dbReference type="AlphaFoldDB" id="A0A2M8WNP6"/>
<evidence type="ECO:0000313" key="3">
    <source>
        <dbReference type="Proteomes" id="UP000228531"/>
    </source>
</evidence>
<feature type="chain" id="PRO_5014902693" description="AAA+ family ATPase" evidence="1">
    <location>
        <begin position="21"/>
        <end position="125"/>
    </location>
</feature>
<evidence type="ECO:0008006" key="4">
    <source>
        <dbReference type="Google" id="ProtNLM"/>
    </source>
</evidence>
<sequence>MRLIISLALAASLSWTSAMAQDGPDPQTEEGFDLMEEGARMLMRGLMNEMEPTIDALRDSFQEMGPAFAEFAQSVGPAFAELLDQIDDLSNYDAPELLPNGDIIMRRRPDAPVWEPEFDGSEIEL</sequence>
<name>A0A2M8WNP6_9RHOB</name>
<dbReference type="EMBL" id="PGTY01000001">
    <property type="protein sequence ID" value="PJI92533.1"/>
    <property type="molecule type" value="Genomic_DNA"/>
</dbReference>
<reference evidence="2 3" key="1">
    <citation type="submission" date="2017-11" db="EMBL/GenBank/DDBJ databases">
        <title>Genomic Encyclopedia of Archaeal and Bacterial Type Strains, Phase II (KMG-II): From Individual Species to Whole Genera.</title>
        <authorList>
            <person name="Goeker M."/>
        </authorList>
    </citation>
    <scope>NUCLEOTIDE SEQUENCE [LARGE SCALE GENOMIC DNA]</scope>
    <source>
        <strain evidence="2 3">DSM 29128</strain>
    </source>
</reference>
<accession>A0A2M8WNP6</accession>
<protein>
    <recommendedName>
        <fullName evidence="4">AAA+ family ATPase</fullName>
    </recommendedName>
</protein>